<reference evidence="9" key="1">
    <citation type="journal article" date="2019" name="Int. J. Syst. Evol. Microbiol.">
        <title>The Global Catalogue of Microorganisms (GCM) 10K type strain sequencing project: providing services to taxonomists for standard genome sequencing and annotation.</title>
        <authorList>
            <consortium name="The Broad Institute Genomics Platform"/>
            <consortium name="The Broad Institute Genome Sequencing Center for Infectious Disease"/>
            <person name="Wu L."/>
            <person name="Ma J."/>
        </authorList>
    </citation>
    <scope>NUCLEOTIDE SEQUENCE [LARGE SCALE GENOMIC DNA]</scope>
    <source>
        <strain evidence="9">CCM 7043</strain>
    </source>
</reference>
<feature type="domain" description="L,D-TPase catalytic" evidence="7">
    <location>
        <begin position="75"/>
        <end position="183"/>
    </location>
</feature>
<dbReference type="CDD" id="cd16913">
    <property type="entry name" value="YkuD_like"/>
    <property type="match status" value="1"/>
</dbReference>
<evidence type="ECO:0000256" key="6">
    <source>
        <dbReference type="PROSITE-ProRule" id="PRU01373"/>
    </source>
</evidence>
<sequence length="183" mass="18847">MGRHSKQKVRPWAGAGRVVALTGAVSAGMIGLTASPLAGLAAAATPGATTAPAGDVTPAGDEAELVPGTPCTVTAEACVDLAHNEAWLIEDGQVVRGAVLITHGAPGQETPPGTFTVQRKEQDHRSAEFNNAPMPYSVFFAPGGIAFHEGSLQRQSAGCVHLSHDDAVAFFETLQIGDEVQVR</sequence>
<feature type="active site" description="Proton donor/acceptor" evidence="6">
    <location>
        <position position="148"/>
    </location>
</feature>
<evidence type="ECO:0000313" key="8">
    <source>
        <dbReference type="EMBL" id="MFD1516528.1"/>
    </source>
</evidence>
<dbReference type="Pfam" id="PF03734">
    <property type="entry name" value="YkuD"/>
    <property type="match status" value="1"/>
</dbReference>
<evidence type="ECO:0000256" key="5">
    <source>
        <dbReference type="ARBA" id="ARBA00023316"/>
    </source>
</evidence>
<dbReference type="InterPro" id="IPR038063">
    <property type="entry name" value="Transpep_catalytic_dom"/>
</dbReference>
<dbReference type="EMBL" id="JBHUCO010000002">
    <property type="protein sequence ID" value="MFD1516528.1"/>
    <property type="molecule type" value="Genomic_DNA"/>
</dbReference>
<feature type="active site" description="Nucleophile" evidence="6">
    <location>
        <position position="159"/>
    </location>
</feature>
<evidence type="ECO:0000313" key="9">
    <source>
        <dbReference type="Proteomes" id="UP001597114"/>
    </source>
</evidence>
<evidence type="ECO:0000256" key="4">
    <source>
        <dbReference type="ARBA" id="ARBA00022984"/>
    </source>
</evidence>
<organism evidence="8 9">
    <name type="scientific">Pseudonocardia yunnanensis</name>
    <dbReference type="NCBI Taxonomy" id="58107"/>
    <lineage>
        <taxon>Bacteria</taxon>
        <taxon>Bacillati</taxon>
        <taxon>Actinomycetota</taxon>
        <taxon>Actinomycetes</taxon>
        <taxon>Pseudonocardiales</taxon>
        <taxon>Pseudonocardiaceae</taxon>
        <taxon>Pseudonocardia</taxon>
    </lineage>
</organism>
<dbReference type="PANTHER" id="PTHR30582">
    <property type="entry name" value="L,D-TRANSPEPTIDASE"/>
    <property type="match status" value="1"/>
</dbReference>
<protein>
    <submittedName>
        <fullName evidence="8">L,D-transpeptidase</fullName>
        <ecNumber evidence="8">2.3.2.-</ecNumber>
    </submittedName>
</protein>
<dbReference type="PROSITE" id="PS52029">
    <property type="entry name" value="LD_TPASE"/>
    <property type="match status" value="1"/>
</dbReference>
<dbReference type="GO" id="GO:0016746">
    <property type="term" value="F:acyltransferase activity"/>
    <property type="evidence" value="ECO:0007669"/>
    <property type="project" value="UniProtKB-KW"/>
</dbReference>
<evidence type="ECO:0000256" key="3">
    <source>
        <dbReference type="ARBA" id="ARBA00022960"/>
    </source>
</evidence>
<keyword evidence="8" id="KW-0012">Acyltransferase</keyword>
<comment type="pathway">
    <text evidence="1 6">Cell wall biogenesis; peptidoglycan biosynthesis.</text>
</comment>
<comment type="caution">
    <text evidence="8">The sequence shown here is derived from an EMBL/GenBank/DDBJ whole genome shotgun (WGS) entry which is preliminary data.</text>
</comment>
<keyword evidence="4 6" id="KW-0573">Peptidoglycan synthesis</keyword>
<dbReference type="SUPFAM" id="SSF141523">
    <property type="entry name" value="L,D-transpeptidase catalytic domain-like"/>
    <property type="match status" value="1"/>
</dbReference>
<proteinExistence type="predicted"/>
<evidence type="ECO:0000256" key="2">
    <source>
        <dbReference type="ARBA" id="ARBA00022679"/>
    </source>
</evidence>
<dbReference type="Proteomes" id="UP001597114">
    <property type="component" value="Unassembled WGS sequence"/>
</dbReference>
<keyword evidence="3 6" id="KW-0133">Cell shape</keyword>
<evidence type="ECO:0000259" key="7">
    <source>
        <dbReference type="PROSITE" id="PS52029"/>
    </source>
</evidence>
<keyword evidence="5 6" id="KW-0961">Cell wall biogenesis/degradation</keyword>
<evidence type="ECO:0000256" key="1">
    <source>
        <dbReference type="ARBA" id="ARBA00004752"/>
    </source>
</evidence>
<dbReference type="Gene3D" id="2.40.440.10">
    <property type="entry name" value="L,D-transpeptidase catalytic domain-like"/>
    <property type="match status" value="1"/>
</dbReference>
<gene>
    <name evidence="8" type="ORF">ACFSJD_03460</name>
</gene>
<dbReference type="InterPro" id="IPR005490">
    <property type="entry name" value="LD_TPept_cat_dom"/>
</dbReference>
<dbReference type="PANTHER" id="PTHR30582:SF33">
    <property type="entry name" value="EXPORTED PROTEIN"/>
    <property type="match status" value="1"/>
</dbReference>
<name>A0ABW4EP84_9PSEU</name>
<dbReference type="EC" id="2.3.2.-" evidence="8"/>
<accession>A0ABW4EP84</accession>
<dbReference type="RefSeq" id="WP_344726067.1">
    <property type="nucleotide sequence ID" value="NZ_BAAAUS010000036.1"/>
</dbReference>
<keyword evidence="9" id="KW-1185">Reference proteome</keyword>
<keyword evidence="2 8" id="KW-0808">Transferase</keyword>
<dbReference type="InterPro" id="IPR050979">
    <property type="entry name" value="LD-transpeptidase"/>
</dbReference>